<comment type="caution">
    <text evidence="6">The sequence shown here is derived from an EMBL/GenBank/DDBJ whole genome shotgun (WGS) entry which is preliminary data.</text>
</comment>
<dbReference type="AlphaFoldDB" id="A0A918FEC5"/>
<evidence type="ECO:0000256" key="1">
    <source>
        <dbReference type="ARBA" id="ARBA00023015"/>
    </source>
</evidence>
<evidence type="ECO:0000259" key="4">
    <source>
        <dbReference type="PROSITE" id="PS50042"/>
    </source>
</evidence>
<reference evidence="6" key="2">
    <citation type="submission" date="2020-09" db="EMBL/GenBank/DDBJ databases">
        <authorList>
            <person name="Sun Q."/>
            <person name="Ohkuma M."/>
        </authorList>
    </citation>
    <scope>NUCLEOTIDE SEQUENCE</scope>
    <source>
        <strain evidence="6">JCM 31311</strain>
    </source>
</reference>
<keyword evidence="7" id="KW-1185">Reference proteome</keyword>
<dbReference type="InterPro" id="IPR014710">
    <property type="entry name" value="RmlC-like_jellyroll"/>
</dbReference>
<feature type="domain" description="Cyclic nucleotide-binding" evidence="4">
    <location>
        <begin position="5"/>
        <end position="125"/>
    </location>
</feature>
<dbReference type="InterPro" id="IPR050397">
    <property type="entry name" value="Env_Response_Regulators"/>
</dbReference>
<feature type="domain" description="HTH crp-type" evidence="5">
    <location>
        <begin position="139"/>
        <end position="217"/>
    </location>
</feature>
<gene>
    <name evidence="6" type="ORF">GCM10008957_44970</name>
</gene>
<dbReference type="InterPro" id="IPR000595">
    <property type="entry name" value="cNMP-bd_dom"/>
</dbReference>
<evidence type="ECO:0000259" key="5">
    <source>
        <dbReference type="PROSITE" id="PS51063"/>
    </source>
</evidence>
<dbReference type="Gene3D" id="1.10.10.10">
    <property type="entry name" value="Winged helix-like DNA-binding domain superfamily/Winged helix DNA-binding domain"/>
    <property type="match status" value="1"/>
</dbReference>
<dbReference type="EMBL" id="BMQL01000045">
    <property type="protein sequence ID" value="GGR28866.1"/>
    <property type="molecule type" value="Genomic_DNA"/>
</dbReference>
<evidence type="ECO:0000313" key="6">
    <source>
        <dbReference type="EMBL" id="GGR28866.1"/>
    </source>
</evidence>
<dbReference type="GO" id="GO:0003677">
    <property type="term" value="F:DNA binding"/>
    <property type="evidence" value="ECO:0007669"/>
    <property type="project" value="UniProtKB-KW"/>
</dbReference>
<dbReference type="RefSeq" id="WP_189092762.1">
    <property type="nucleotide sequence ID" value="NZ_BMQL01000045.1"/>
</dbReference>
<dbReference type="PANTHER" id="PTHR24567">
    <property type="entry name" value="CRP FAMILY TRANSCRIPTIONAL REGULATORY PROTEIN"/>
    <property type="match status" value="1"/>
</dbReference>
<accession>A0A918FEC5</accession>
<evidence type="ECO:0000256" key="3">
    <source>
        <dbReference type="ARBA" id="ARBA00023163"/>
    </source>
</evidence>
<dbReference type="GO" id="GO:0005829">
    <property type="term" value="C:cytosol"/>
    <property type="evidence" value="ECO:0007669"/>
    <property type="project" value="TreeGrafter"/>
</dbReference>
<dbReference type="SUPFAM" id="SSF51206">
    <property type="entry name" value="cAMP-binding domain-like"/>
    <property type="match status" value="1"/>
</dbReference>
<dbReference type="SMART" id="SM00419">
    <property type="entry name" value="HTH_CRP"/>
    <property type="match status" value="1"/>
</dbReference>
<dbReference type="Pfam" id="PF00027">
    <property type="entry name" value="cNMP_binding"/>
    <property type="match status" value="1"/>
</dbReference>
<dbReference type="InterPro" id="IPR018490">
    <property type="entry name" value="cNMP-bd_dom_sf"/>
</dbReference>
<proteinExistence type="predicted"/>
<dbReference type="Proteomes" id="UP000603865">
    <property type="component" value="Unassembled WGS sequence"/>
</dbReference>
<dbReference type="Gene3D" id="2.60.120.10">
    <property type="entry name" value="Jelly Rolls"/>
    <property type="match status" value="1"/>
</dbReference>
<dbReference type="GO" id="GO:0003700">
    <property type="term" value="F:DNA-binding transcription factor activity"/>
    <property type="evidence" value="ECO:0007669"/>
    <property type="project" value="TreeGrafter"/>
</dbReference>
<sequence length="229" mass="24766">MLPTFLHALTAEARASVLSSTRSLQWSRGSLLHHSDDQAEAAYALTSGHVRLYRLGAGAREVTVSVHGQGEVLGMVTLTPGSVYGLYAEAMDDVEALVLGGDNLRSLIRQHPDMAVALTAQVSRQTRTLHERLSQLVFLEVSQRLALALLQLAHESQPDSHGETSSVQIALKGRISHQDLAYVVGSTRETITKLLGDFRGRGLLDLGYRRIVITDVAGLQEAARKPLGA</sequence>
<dbReference type="InterPro" id="IPR036390">
    <property type="entry name" value="WH_DNA-bd_sf"/>
</dbReference>
<dbReference type="PROSITE" id="PS50042">
    <property type="entry name" value="CNMP_BINDING_3"/>
    <property type="match status" value="1"/>
</dbReference>
<name>A0A918FEC5_9DEIO</name>
<dbReference type="SMART" id="SM00100">
    <property type="entry name" value="cNMP"/>
    <property type="match status" value="1"/>
</dbReference>
<dbReference type="FunFam" id="1.10.10.10:FF:000019">
    <property type="entry name" value="Crp/Fnr family transcriptional regulator"/>
    <property type="match status" value="1"/>
</dbReference>
<protein>
    <submittedName>
        <fullName evidence="6">Crp/Fnr family transcriptional regulator</fullName>
    </submittedName>
</protein>
<dbReference type="PANTHER" id="PTHR24567:SF74">
    <property type="entry name" value="HTH-TYPE TRANSCRIPTIONAL REGULATOR ARCR"/>
    <property type="match status" value="1"/>
</dbReference>
<dbReference type="CDD" id="cd00038">
    <property type="entry name" value="CAP_ED"/>
    <property type="match status" value="1"/>
</dbReference>
<organism evidence="6 7">
    <name type="scientific">Deinococcus ruber</name>
    <dbReference type="NCBI Taxonomy" id="1848197"/>
    <lineage>
        <taxon>Bacteria</taxon>
        <taxon>Thermotogati</taxon>
        <taxon>Deinococcota</taxon>
        <taxon>Deinococci</taxon>
        <taxon>Deinococcales</taxon>
        <taxon>Deinococcaceae</taxon>
        <taxon>Deinococcus</taxon>
    </lineage>
</organism>
<keyword evidence="1" id="KW-0805">Transcription regulation</keyword>
<keyword evidence="3" id="KW-0804">Transcription</keyword>
<keyword evidence="2" id="KW-0238">DNA-binding</keyword>
<dbReference type="Pfam" id="PF13545">
    <property type="entry name" value="HTH_Crp_2"/>
    <property type="match status" value="1"/>
</dbReference>
<reference evidence="6" key="1">
    <citation type="journal article" date="2014" name="Int. J. Syst. Evol. Microbiol.">
        <title>Complete genome sequence of Corynebacterium casei LMG S-19264T (=DSM 44701T), isolated from a smear-ripened cheese.</title>
        <authorList>
            <consortium name="US DOE Joint Genome Institute (JGI-PGF)"/>
            <person name="Walter F."/>
            <person name="Albersmeier A."/>
            <person name="Kalinowski J."/>
            <person name="Ruckert C."/>
        </authorList>
    </citation>
    <scope>NUCLEOTIDE SEQUENCE</scope>
    <source>
        <strain evidence="6">JCM 31311</strain>
    </source>
</reference>
<dbReference type="InterPro" id="IPR036388">
    <property type="entry name" value="WH-like_DNA-bd_sf"/>
</dbReference>
<evidence type="ECO:0000256" key="2">
    <source>
        <dbReference type="ARBA" id="ARBA00023125"/>
    </source>
</evidence>
<evidence type="ECO:0000313" key="7">
    <source>
        <dbReference type="Proteomes" id="UP000603865"/>
    </source>
</evidence>
<dbReference type="SUPFAM" id="SSF46785">
    <property type="entry name" value="Winged helix' DNA-binding domain"/>
    <property type="match status" value="1"/>
</dbReference>
<dbReference type="PROSITE" id="PS51063">
    <property type="entry name" value="HTH_CRP_2"/>
    <property type="match status" value="1"/>
</dbReference>
<dbReference type="InterPro" id="IPR012318">
    <property type="entry name" value="HTH_CRP"/>
</dbReference>